<dbReference type="HOGENOM" id="CLU_2395496_0_0_0"/>
<dbReference type="EMBL" id="CP007128">
    <property type="protein sequence ID" value="AHG91133.1"/>
    <property type="molecule type" value="Genomic_DNA"/>
</dbReference>
<sequence length="93" mass="9703">MGASPQPERQGGPPKTAIGCFMVPIGAVSGSMIAVLLSKIVAYFTKAPTCPDIPTCDWHVYAGIGALLGALTLPMLVLRRLSQPAPDINNDRG</sequence>
<accession>W0RNU5</accession>
<dbReference type="AlphaFoldDB" id="W0RNU5"/>
<gene>
    <name evidence="2" type="ORF">J421_3596</name>
</gene>
<dbReference type="InParanoid" id="W0RNU5"/>
<keyword evidence="1" id="KW-1133">Transmembrane helix</keyword>
<dbReference type="Proteomes" id="UP000019151">
    <property type="component" value="Chromosome"/>
</dbReference>
<keyword evidence="1" id="KW-0472">Membrane</keyword>
<name>W0RNU5_9BACT</name>
<keyword evidence="3" id="KW-1185">Reference proteome</keyword>
<evidence type="ECO:0000256" key="1">
    <source>
        <dbReference type="SAM" id="Phobius"/>
    </source>
</evidence>
<dbReference type="KEGG" id="gba:J421_3596"/>
<dbReference type="eggNOG" id="ENOG502ZRDM">
    <property type="taxonomic scope" value="Bacteria"/>
</dbReference>
<proteinExistence type="predicted"/>
<feature type="transmembrane region" description="Helical" evidence="1">
    <location>
        <begin position="16"/>
        <end position="38"/>
    </location>
</feature>
<keyword evidence="1" id="KW-0812">Transmembrane</keyword>
<evidence type="ECO:0000313" key="3">
    <source>
        <dbReference type="Proteomes" id="UP000019151"/>
    </source>
</evidence>
<evidence type="ECO:0000313" key="2">
    <source>
        <dbReference type="EMBL" id="AHG91133.1"/>
    </source>
</evidence>
<reference evidence="2 3" key="1">
    <citation type="journal article" date="2014" name="Genome Announc.">
        <title>Genome Sequence and Methylome of Soil Bacterium Gemmatirosa kalamazoonensis KBS708T, a Member of the Rarely Cultivated Gemmatimonadetes Phylum.</title>
        <authorList>
            <person name="Debruyn J.M."/>
            <person name="Radosevich M."/>
            <person name="Wommack K.E."/>
            <person name="Polson S.W."/>
            <person name="Hauser L.J."/>
            <person name="Fawaz M.N."/>
            <person name="Korlach J."/>
            <person name="Tsai Y.C."/>
        </authorList>
    </citation>
    <scope>NUCLEOTIDE SEQUENCE [LARGE SCALE GENOMIC DNA]</scope>
    <source>
        <strain evidence="2 3">KBS708</strain>
    </source>
</reference>
<dbReference type="STRING" id="861299.J421_3596"/>
<dbReference type="RefSeq" id="WP_025412590.1">
    <property type="nucleotide sequence ID" value="NZ_CP007128.1"/>
</dbReference>
<organism evidence="2 3">
    <name type="scientific">Gemmatirosa kalamazoonensis</name>
    <dbReference type="NCBI Taxonomy" id="861299"/>
    <lineage>
        <taxon>Bacteria</taxon>
        <taxon>Pseudomonadati</taxon>
        <taxon>Gemmatimonadota</taxon>
        <taxon>Gemmatimonadia</taxon>
        <taxon>Gemmatimonadales</taxon>
        <taxon>Gemmatimonadaceae</taxon>
        <taxon>Gemmatirosa</taxon>
    </lineage>
</organism>
<feature type="transmembrane region" description="Helical" evidence="1">
    <location>
        <begin position="58"/>
        <end position="78"/>
    </location>
</feature>
<protein>
    <submittedName>
        <fullName evidence="2">Uncharacterized protein</fullName>
    </submittedName>
</protein>